<proteinExistence type="predicted"/>
<dbReference type="InterPro" id="IPR012677">
    <property type="entry name" value="Nucleotide-bd_a/b_plait_sf"/>
</dbReference>
<keyword evidence="1" id="KW-0677">Repeat</keyword>
<evidence type="ECO:0000313" key="5">
    <source>
        <dbReference type="EMBL" id="CAG6694681.1"/>
    </source>
</evidence>
<dbReference type="PANTHER" id="PTHR48025">
    <property type="entry name" value="OS02G0815200 PROTEIN"/>
    <property type="match status" value="1"/>
</dbReference>
<organism evidence="5">
    <name type="scientific">Cacopsylla melanoneura</name>
    <dbReference type="NCBI Taxonomy" id="428564"/>
    <lineage>
        <taxon>Eukaryota</taxon>
        <taxon>Metazoa</taxon>
        <taxon>Ecdysozoa</taxon>
        <taxon>Arthropoda</taxon>
        <taxon>Hexapoda</taxon>
        <taxon>Insecta</taxon>
        <taxon>Pterygota</taxon>
        <taxon>Neoptera</taxon>
        <taxon>Paraneoptera</taxon>
        <taxon>Hemiptera</taxon>
        <taxon>Sternorrhyncha</taxon>
        <taxon>Psylloidea</taxon>
        <taxon>Psyllidae</taxon>
        <taxon>Psyllinae</taxon>
        <taxon>Cacopsylla</taxon>
    </lineage>
</organism>
<keyword evidence="2 3" id="KW-0694">RNA-binding</keyword>
<sequence length="249" mass="25794">MQANLWNLAPQSYLASLNGMSSNDSCGVSPMQLLQQQLQGTSNGSSLGGLLLHNSHQNGPDSSSNYAGMVCVPGLATLNGASPPTLSDISPSSLHNLATLANLNAALSGLASSNAAAILSGGGGNSMGPLSSLNGLGTPLTLSDTYQQIQVGSTGKQLTGPEGANLFIYHLPPEFSDADLASMFGPFGTVLSAKVFIDKTNNRSKCFGFVSYDNPLSAQAAISNMHGFQIGTKRLKVQLKRSKDTSRPY</sequence>
<dbReference type="PROSITE" id="PS50102">
    <property type="entry name" value="RRM"/>
    <property type="match status" value="1"/>
</dbReference>
<dbReference type="AlphaFoldDB" id="A0A8D8TXH9"/>
<dbReference type="InterPro" id="IPR035979">
    <property type="entry name" value="RBD_domain_sf"/>
</dbReference>
<evidence type="ECO:0000256" key="2">
    <source>
        <dbReference type="ARBA" id="ARBA00022884"/>
    </source>
</evidence>
<dbReference type="InterPro" id="IPR050502">
    <property type="entry name" value="Euk_RNA-bind_prot"/>
</dbReference>
<dbReference type="Pfam" id="PF00076">
    <property type="entry name" value="RRM_1"/>
    <property type="match status" value="1"/>
</dbReference>
<evidence type="ECO:0000256" key="3">
    <source>
        <dbReference type="PROSITE-ProRule" id="PRU00176"/>
    </source>
</evidence>
<accession>A0A8D8TXH9</accession>
<dbReference type="PANTHER" id="PTHR48025:SF1">
    <property type="entry name" value="RRM DOMAIN-CONTAINING PROTEIN"/>
    <property type="match status" value="1"/>
</dbReference>
<feature type="domain" description="RRM" evidence="4">
    <location>
        <begin position="164"/>
        <end position="242"/>
    </location>
</feature>
<dbReference type="FunFam" id="3.30.70.330:FF:000383">
    <property type="entry name" value="Sex lethal, isoform D"/>
    <property type="match status" value="1"/>
</dbReference>
<dbReference type="Gene3D" id="3.30.70.330">
    <property type="match status" value="1"/>
</dbReference>
<dbReference type="GO" id="GO:0005737">
    <property type="term" value="C:cytoplasm"/>
    <property type="evidence" value="ECO:0007669"/>
    <property type="project" value="UniProtKB-ARBA"/>
</dbReference>
<dbReference type="GO" id="GO:0009967">
    <property type="term" value="P:positive regulation of signal transduction"/>
    <property type="evidence" value="ECO:0007669"/>
    <property type="project" value="UniProtKB-ARBA"/>
</dbReference>
<dbReference type="EMBL" id="HBUF01319281">
    <property type="protein sequence ID" value="CAG6694681.1"/>
    <property type="molecule type" value="Transcribed_RNA"/>
</dbReference>
<dbReference type="InterPro" id="IPR000504">
    <property type="entry name" value="RRM_dom"/>
</dbReference>
<name>A0A8D8TXH9_9HEMI</name>
<reference evidence="5" key="1">
    <citation type="submission" date="2021-05" db="EMBL/GenBank/DDBJ databases">
        <authorList>
            <person name="Alioto T."/>
            <person name="Alioto T."/>
            <person name="Gomez Garrido J."/>
        </authorList>
    </citation>
    <scope>NUCLEOTIDE SEQUENCE</scope>
</reference>
<dbReference type="GO" id="GO:0010629">
    <property type="term" value="P:negative regulation of gene expression"/>
    <property type="evidence" value="ECO:0007669"/>
    <property type="project" value="UniProtKB-ARBA"/>
</dbReference>
<evidence type="ECO:0000259" key="4">
    <source>
        <dbReference type="PROSITE" id="PS50102"/>
    </source>
</evidence>
<dbReference type="SUPFAM" id="SSF54928">
    <property type="entry name" value="RNA-binding domain, RBD"/>
    <property type="match status" value="1"/>
</dbReference>
<dbReference type="GO" id="GO:0005634">
    <property type="term" value="C:nucleus"/>
    <property type="evidence" value="ECO:0007669"/>
    <property type="project" value="TreeGrafter"/>
</dbReference>
<dbReference type="GO" id="GO:0003729">
    <property type="term" value="F:mRNA binding"/>
    <property type="evidence" value="ECO:0007669"/>
    <property type="project" value="TreeGrafter"/>
</dbReference>
<dbReference type="SMART" id="SM00360">
    <property type="entry name" value="RRM"/>
    <property type="match status" value="1"/>
</dbReference>
<protein>
    <submittedName>
        <fullName evidence="5">CUGBP Elav-like family member 1</fullName>
    </submittedName>
</protein>
<evidence type="ECO:0000256" key="1">
    <source>
        <dbReference type="ARBA" id="ARBA00022737"/>
    </source>
</evidence>